<dbReference type="Pfam" id="PF00583">
    <property type="entry name" value="Acetyltransf_1"/>
    <property type="match status" value="1"/>
</dbReference>
<protein>
    <submittedName>
        <fullName evidence="4">Ribosomal-protein-alanine acetyltransferase</fullName>
    </submittedName>
</protein>
<gene>
    <name evidence="4" type="ordered locus">Mvol_0044</name>
    <name evidence="5" type="ordered locus">Mvol_0104</name>
</gene>
<dbReference type="SUPFAM" id="SSF55729">
    <property type="entry name" value="Acyl-CoA N-acyltransferases (Nat)"/>
    <property type="match status" value="1"/>
</dbReference>
<dbReference type="eggNOG" id="arCOG00833">
    <property type="taxonomic scope" value="Archaea"/>
</dbReference>
<dbReference type="EMBL" id="CP002057">
    <property type="protein sequence ID" value="ADI35704.1"/>
    <property type="molecule type" value="Genomic_DNA"/>
</dbReference>
<dbReference type="PROSITE" id="PS51186">
    <property type="entry name" value="GNAT"/>
    <property type="match status" value="1"/>
</dbReference>
<keyword evidence="1 4" id="KW-0808">Transferase</keyword>
<name>D7DRE4_METV3</name>
<dbReference type="GO" id="GO:0004596">
    <property type="term" value="F:protein-N-terminal amino-acid acetyltransferase activity"/>
    <property type="evidence" value="ECO:0007669"/>
    <property type="project" value="InterPro"/>
</dbReference>
<dbReference type="Proteomes" id="UP000007722">
    <property type="component" value="Chromosome"/>
</dbReference>
<dbReference type="FunCoup" id="D7DRE4">
    <property type="interactions" value="149"/>
</dbReference>
<dbReference type="STRING" id="456320.Mvol_0044"/>
<dbReference type="KEGG" id="mvo:Mvol_0044"/>
<proteinExistence type="predicted"/>
<sequence>MTINLRTFKESDLNRVLEIEKQSFDYEYPEFLIKSLHSKCPDGFLVAVDESGYVLGYIITVLEWGNAHVVSIAVDKDYRHQGIGNLLLDAIENHFFTVYAVKHVVLEVRFTNTVARMFYYKRGYSDRKILYKYYDDGSDAILMIKKRKGLLKDYPIYINMW</sequence>
<dbReference type="Gene3D" id="3.40.630.30">
    <property type="match status" value="1"/>
</dbReference>
<dbReference type="HOGENOM" id="CLU_013985_23_0_2"/>
<accession>D7DRE4</accession>
<dbReference type="InterPro" id="IPR045047">
    <property type="entry name" value="Ard1-like"/>
</dbReference>
<evidence type="ECO:0000256" key="1">
    <source>
        <dbReference type="ARBA" id="ARBA00022679"/>
    </source>
</evidence>
<evidence type="ECO:0000259" key="3">
    <source>
        <dbReference type="PROSITE" id="PS51186"/>
    </source>
</evidence>
<dbReference type="PANTHER" id="PTHR23091:SF4">
    <property type="entry name" value="N-TERMINAL AMINO-ACID N(ALPHA)-ACETYLTRANSFERASE NATA"/>
    <property type="match status" value="1"/>
</dbReference>
<dbReference type="InterPro" id="IPR016181">
    <property type="entry name" value="Acyl_CoA_acyltransferase"/>
</dbReference>
<dbReference type="InterPro" id="IPR006464">
    <property type="entry name" value="AcTrfase_RimI/Ard1"/>
</dbReference>
<keyword evidence="6" id="KW-1185">Reference proteome</keyword>
<evidence type="ECO:0000313" key="5">
    <source>
        <dbReference type="EMBL" id="ADI35764.1"/>
    </source>
</evidence>
<organism evidence="4 6">
    <name type="scientific">Methanococcus voltae (strain ATCC BAA-1334 / A3)</name>
    <dbReference type="NCBI Taxonomy" id="456320"/>
    <lineage>
        <taxon>Archaea</taxon>
        <taxon>Methanobacteriati</taxon>
        <taxon>Methanobacteriota</taxon>
        <taxon>Methanomada group</taxon>
        <taxon>Methanococci</taxon>
        <taxon>Methanococcales</taxon>
        <taxon>Methanococcaceae</taxon>
        <taxon>Methanococcus</taxon>
    </lineage>
</organism>
<dbReference type="EMBL" id="CP002057">
    <property type="protein sequence ID" value="ADI35764.1"/>
    <property type="molecule type" value="Genomic_DNA"/>
</dbReference>
<dbReference type="CDD" id="cd04301">
    <property type="entry name" value="NAT_SF"/>
    <property type="match status" value="1"/>
</dbReference>
<dbReference type="AlphaFoldDB" id="D7DRE4"/>
<keyword evidence="2" id="KW-0012">Acyltransferase</keyword>
<dbReference type="NCBIfam" id="TIGR01575">
    <property type="entry name" value="rimI"/>
    <property type="match status" value="1"/>
</dbReference>
<dbReference type="GO" id="GO:0031415">
    <property type="term" value="C:NatA complex"/>
    <property type="evidence" value="ECO:0007669"/>
    <property type="project" value="InterPro"/>
</dbReference>
<dbReference type="PANTHER" id="PTHR23091">
    <property type="entry name" value="N-TERMINAL ACETYLTRANSFERASE"/>
    <property type="match status" value="1"/>
</dbReference>
<feature type="domain" description="N-acetyltransferase" evidence="3">
    <location>
        <begin position="3"/>
        <end position="148"/>
    </location>
</feature>
<dbReference type="OrthoDB" id="43754at2157"/>
<evidence type="ECO:0000313" key="4">
    <source>
        <dbReference type="EMBL" id="ADI35704.1"/>
    </source>
</evidence>
<dbReference type="KEGG" id="mvo:Mvol_0104"/>
<evidence type="ECO:0000256" key="2">
    <source>
        <dbReference type="ARBA" id="ARBA00023315"/>
    </source>
</evidence>
<reference evidence="4 6" key="1">
    <citation type="submission" date="2010-05" db="EMBL/GenBank/DDBJ databases">
        <title>Complete sequence of Methanococcus voltae A3.</title>
        <authorList>
            <consortium name="US DOE Joint Genome Institute"/>
            <person name="Lucas S."/>
            <person name="Copeland A."/>
            <person name="Lapidus A."/>
            <person name="Cheng J.-F."/>
            <person name="Bruce D."/>
            <person name="Goodwin L."/>
            <person name="Pitluck S."/>
            <person name="Lowry S."/>
            <person name="Clum A."/>
            <person name="Land M."/>
            <person name="Hauser L."/>
            <person name="Kyrpides N."/>
            <person name="Mikhailova N."/>
            <person name="Whitman W.B."/>
            <person name="Woyke T."/>
        </authorList>
    </citation>
    <scope>NUCLEOTIDE SEQUENCE [LARGE SCALE GENOMIC DNA]</scope>
    <source>
        <strain evidence="4">A3</strain>
        <strain evidence="6">ATCC BAA-1334 / A3</strain>
    </source>
</reference>
<evidence type="ECO:0000313" key="6">
    <source>
        <dbReference type="Proteomes" id="UP000007722"/>
    </source>
</evidence>
<dbReference type="InterPro" id="IPR000182">
    <property type="entry name" value="GNAT_dom"/>
</dbReference>